<accession>A0A380DIM0</accession>
<keyword evidence="3" id="KW-0560">Oxidoreductase</keyword>
<dbReference type="EMBL" id="UHAQ01000002">
    <property type="protein sequence ID" value="SUK30720.1"/>
    <property type="molecule type" value="Genomic_DNA"/>
</dbReference>
<gene>
    <name evidence="3" type="ORF">NCTC5664_00081</name>
</gene>
<dbReference type="AlphaFoldDB" id="A0A380DIM0"/>
<dbReference type="InterPro" id="IPR051225">
    <property type="entry name" value="NAD(P)_epim/dehydratase"/>
</dbReference>
<dbReference type="GO" id="GO:0006567">
    <property type="term" value="P:L-threonine catabolic process"/>
    <property type="evidence" value="ECO:0007669"/>
    <property type="project" value="TreeGrafter"/>
</dbReference>
<comment type="similarity">
    <text evidence="1">Belongs to the NAD(P)-dependent epimerase/dehydratase family.</text>
</comment>
<name>A0A380DIM0_STAAU</name>
<dbReference type="InterPro" id="IPR036291">
    <property type="entry name" value="NAD(P)-bd_dom_sf"/>
</dbReference>
<dbReference type="InterPro" id="IPR001509">
    <property type="entry name" value="Epimerase_deHydtase"/>
</dbReference>
<dbReference type="Pfam" id="PF01370">
    <property type="entry name" value="Epimerase"/>
    <property type="match status" value="1"/>
</dbReference>
<dbReference type="GO" id="GO:0008743">
    <property type="term" value="F:L-threonine 3-dehydrogenase activity"/>
    <property type="evidence" value="ECO:0007669"/>
    <property type="project" value="UniProtKB-EC"/>
</dbReference>
<evidence type="ECO:0000313" key="4">
    <source>
        <dbReference type="Proteomes" id="UP000254502"/>
    </source>
</evidence>
<protein>
    <submittedName>
        <fullName evidence="3">L-threonine 3-dehydrogenase</fullName>
        <ecNumber evidence="3">1.1.1.103</ecNumber>
    </submittedName>
</protein>
<organism evidence="3 4">
    <name type="scientific">Staphylococcus aureus</name>
    <dbReference type="NCBI Taxonomy" id="1280"/>
    <lineage>
        <taxon>Bacteria</taxon>
        <taxon>Bacillati</taxon>
        <taxon>Bacillota</taxon>
        <taxon>Bacilli</taxon>
        <taxon>Bacillales</taxon>
        <taxon>Staphylococcaceae</taxon>
        <taxon>Staphylococcus</taxon>
    </lineage>
</organism>
<dbReference type="EC" id="1.1.1.103" evidence="3"/>
<proteinExistence type="inferred from homology"/>
<dbReference type="PANTHER" id="PTHR42687:SF1">
    <property type="entry name" value="L-THREONINE 3-DEHYDROGENASE, MITOCHONDRIAL"/>
    <property type="match status" value="1"/>
</dbReference>
<dbReference type="SUPFAM" id="SSF51735">
    <property type="entry name" value="NAD(P)-binding Rossmann-fold domains"/>
    <property type="match status" value="1"/>
</dbReference>
<reference evidence="3 4" key="1">
    <citation type="submission" date="2018-06" db="EMBL/GenBank/DDBJ databases">
        <authorList>
            <consortium name="Pathogen Informatics"/>
            <person name="Doyle S."/>
        </authorList>
    </citation>
    <scope>NUCLEOTIDE SEQUENCE [LARGE SCALE GENOMIC DNA]</scope>
    <source>
        <strain evidence="3 4">NCTC5664</strain>
    </source>
</reference>
<evidence type="ECO:0000256" key="1">
    <source>
        <dbReference type="ARBA" id="ARBA00007637"/>
    </source>
</evidence>
<evidence type="ECO:0000313" key="3">
    <source>
        <dbReference type="EMBL" id="SUK30720.1"/>
    </source>
</evidence>
<dbReference type="Gene3D" id="3.40.50.720">
    <property type="entry name" value="NAD(P)-binding Rossmann-like Domain"/>
    <property type="match status" value="1"/>
</dbReference>
<evidence type="ECO:0000259" key="2">
    <source>
        <dbReference type="Pfam" id="PF01370"/>
    </source>
</evidence>
<feature type="domain" description="NAD-dependent epimerase/dehydratase" evidence="2">
    <location>
        <begin position="4"/>
        <end position="117"/>
    </location>
</feature>
<dbReference type="Proteomes" id="UP000254502">
    <property type="component" value="Unassembled WGS sequence"/>
</dbReference>
<dbReference type="PANTHER" id="PTHR42687">
    <property type="entry name" value="L-THREONINE 3-DEHYDROGENASE"/>
    <property type="match status" value="1"/>
</dbReference>
<sequence length="132" mass="14706">MKKIMITGALGQIGTELVVKCREIYGTDNVLATDIREPEADSPVQNGPFEILDVTDRDRMFELVRDFEADSLMHMAALLSATAEKNPILAWDLNMGGLMNALEAARTYNLHFFTPSSIGALETQLLKLIRHK</sequence>